<dbReference type="OMA" id="QDISHDI"/>
<evidence type="ECO:0000256" key="1">
    <source>
        <dbReference type="SAM" id="Coils"/>
    </source>
</evidence>
<dbReference type="OrthoDB" id="372574at2759"/>
<reference evidence="2" key="1">
    <citation type="submission" date="2015-04" db="EMBL/GenBank/DDBJ databases">
        <authorList>
            <consortium name="Pathogen Informatics"/>
        </authorList>
    </citation>
    <scope>NUCLEOTIDE SEQUENCE [LARGE SCALE GENOMIC DNA]</scope>
    <source>
        <strain evidence="2">8A</strain>
    </source>
</reference>
<feature type="coiled-coil region" evidence="1">
    <location>
        <begin position="649"/>
        <end position="676"/>
    </location>
</feature>
<dbReference type="RefSeq" id="XP_028526496.1">
    <property type="nucleotide sequence ID" value="XM_028674913.1"/>
</dbReference>
<proteinExistence type="predicted"/>
<name>A0A1J1GRL3_PLAGA</name>
<accession>A0A1J1GRL3</accession>
<comment type="caution">
    <text evidence="2">The sequence shown here is derived from an EMBL/GenBank/DDBJ whole genome shotgun (WGS) entry which is preliminary data.</text>
</comment>
<feature type="coiled-coil region" evidence="1">
    <location>
        <begin position="223"/>
        <end position="299"/>
    </location>
</feature>
<gene>
    <name evidence="2" type="ORF">PGAL8A_00137900</name>
</gene>
<organism evidence="2 3">
    <name type="scientific">Plasmodium gallinaceum</name>
    <dbReference type="NCBI Taxonomy" id="5849"/>
    <lineage>
        <taxon>Eukaryota</taxon>
        <taxon>Sar</taxon>
        <taxon>Alveolata</taxon>
        <taxon>Apicomplexa</taxon>
        <taxon>Aconoidasida</taxon>
        <taxon>Haemosporida</taxon>
        <taxon>Plasmodiidae</taxon>
        <taxon>Plasmodium</taxon>
        <taxon>Plasmodium (Haemamoeba)</taxon>
    </lineage>
</organism>
<dbReference type="EMBL" id="CVMV01000019">
    <property type="protein sequence ID" value="CRG93674.1"/>
    <property type="molecule type" value="Genomic_DNA"/>
</dbReference>
<sequence>MHITMFKFLYNIDLAKIKFFNQLNNELINQNKKNDSFFLEEKQNMNYDLVSDRDIIFEKNELKKDENNKIKNEKYDNIYDNEKCEDIYENNKIKNEKYDNINDNEKCENIYENNKIKNEKYDNIYDNEKCEDIYENNKIKNEKYDNKYDFKKNYNSELYSLNYTKNNENVLIKNNETSISLINEHNINIKGNYKSINLKDKKEEDNISNNNNNNNNNNIIYKNDKCEMMNNILKNEKEKKNDEVIFSNEELKEKNKDHLIPFCSQQKYKKEKKKENINQENENNEKEKIEEINKNINNEFNYNKKKNNLSKEYEYSIDSTYVDNNENENENNKNNQVSLILNEKNKNLIDHTNNDFGNLTNKIIITKEKKNTEKNNILNDNNQKLYKLYNDDSKNDNEKEERKKKEISVETDFFLKKNYVNEFEENVIKNISYNLINEEYNNILENIITLKKQYDNSNYSNVNSLKIYIQKLLKLFIGDINDLFNNIIYCNNDLKNVKYINDLKEKYLEEINDLKKKEKMLRDANERQTNQLLQLSGQISHFRNDSENYDNNYLNEKLENLELEIKKLKDEKQKLHNFLEDKMIYMKKNYELKCYIKSLESVINKKSLLCISLKSEKKLLTDKLKKYYEYLQLTKEDVIIYKKIFYDIKKGEKKIKEELKMLLRNYNNKLNLKNNKEKKKIRKLFKHKKVKLKYIRLLNKKDEKATLNNDKTFSKYTNKNISNSDNNKKLLSDSKGEILLKDDINLIENHKKLNSESNLINYDKFIITNNDSPLLDKKNKKSEILTNDEENNITFKKENLINYDNNEKLENKINYYKLLLDEYESFSIKRKNSTDIKLKEMKKLLLQEIQENEMMQKKYQCLLDKFQDTKKVDNLLNNEINESYENIKIKELLSEINVLTEEIGRLREDQLLLQEDVNNKSKIISHLIKKHALNEEHFRLDKSFSIFNNKLKYEEMKKIMEETLIENIRLRTDLMTLAKSVKEKK</sequence>
<dbReference type="AlphaFoldDB" id="A0A1J1GRL3"/>
<dbReference type="GeneID" id="39729904"/>
<dbReference type="VEuPathDB" id="PlasmoDB:PGAL8A_00137900"/>
<keyword evidence="1" id="KW-0175">Coiled coil</keyword>
<feature type="coiled-coil region" evidence="1">
    <location>
        <begin position="497"/>
        <end position="578"/>
    </location>
</feature>
<keyword evidence="3" id="KW-1185">Reference proteome</keyword>
<evidence type="ECO:0000313" key="3">
    <source>
        <dbReference type="Proteomes" id="UP000220797"/>
    </source>
</evidence>
<protein>
    <submittedName>
        <fullName evidence="2">Uncharacterized protein</fullName>
    </submittedName>
</protein>
<dbReference type="Proteomes" id="UP000220797">
    <property type="component" value="Unassembled WGS sequence"/>
</dbReference>
<evidence type="ECO:0000313" key="2">
    <source>
        <dbReference type="EMBL" id="CRG93674.1"/>
    </source>
</evidence>